<dbReference type="EMBL" id="NXDM01000008">
    <property type="protein sequence ID" value="PCK81212.1"/>
    <property type="molecule type" value="Genomic_DNA"/>
</dbReference>
<comment type="caution">
    <text evidence="2">The sequence shown here is derived from an EMBL/GenBank/DDBJ whole genome shotgun (WGS) entry which is preliminary data.</text>
</comment>
<accession>A0A2A5KVY6</accession>
<dbReference type="Proteomes" id="UP000218807">
    <property type="component" value="Unassembled WGS sequence"/>
</dbReference>
<protein>
    <submittedName>
        <fullName evidence="2">Uncharacterized protein</fullName>
    </submittedName>
</protein>
<keyword evidence="3" id="KW-1185">Reference proteome</keyword>
<feature type="region of interest" description="Disordered" evidence="1">
    <location>
        <begin position="87"/>
        <end position="112"/>
    </location>
</feature>
<reference evidence="2 3" key="1">
    <citation type="submission" date="2017-09" db="EMBL/GenBank/DDBJ databases">
        <title>Comparative genomics of rhizobia isolated from Phaseolus vulgaris in China.</title>
        <authorList>
            <person name="Tong W."/>
        </authorList>
    </citation>
    <scope>NUCLEOTIDE SEQUENCE [LARGE SCALE GENOMIC DNA]</scope>
    <source>
        <strain evidence="2 3">L101</strain>
    </source>
</reference>
<feature type="compositionally biased region" description="Acidic residues" evidence="1">
    <location>
        <begin position="87"/>
        <end position="104"/>
    </location>
</feature>
<evidence type="ECO:0000313" key="2">
    <source>
        <dbReference type="EMBL" id="PCK81212.1"/>
    </source>
</evidence>
<dbReference type="AlphaFoldDB" id="A0A2A5KVY6"/>
<organism evidence="2 3">
    <name type="scientific">Rhizobium sophoriradicis</name>
    <dbReference type="NCBI Taxonomy" id="1535245"/>
    <lineage>
        <taxon>Bacteria</taxon>
        <taxon>Pseudomonadati</taxon>
        <taxon>Pseudomonadota</taxon>
        <taxon>Alphaproteobacteria</taxon>
        <taxon>Hyphomicrobiales</taxon>
        <taxon>Rhizobiaceae</taxon>
        <taxon>Rhizobium/Agrobacterium group</taxon>
        <taxon>Rhizobium</taxon>
    </lineage>
</organism>
<name>A0A2A5KVY6_9HYPH</name>
<sequence length="112" mass="12463">MRLSRLVRILDSMTEAEKLGFIDKINHRSNIEACIEDLLGILDFMDGDENVEADNDNEPSLGAQELISQGSWYTPVSPEICDTELEDEYDEDGGDTELNGDEVDSNFSEDGS</sequence>
<proteinExistence type="predicted"/>
<gene>
    <name evidence="2" type="ORF">CPT34_11030</name>
</gene>
<evidence type="ECO:0000256" key="1">
    <source>
        <dbReference type="SAM" id="MobiDB-lite"/>
    </source>
</evidence>
<evidence type="ECO:0000313" key="3">
    <source>
        <dbReference type="Proteomes" id="UP000218807"/>
    </source>
</evidence>